<gene>
    <name evidence="8" type="ORF">TCM_030899</name>
</gene>
<dbReference type="GO" id="GO:0046872">
    <property type="term" value="F:metal ion binding"/>
    <property type="evidence" value="ECO:0007669"/>
    <property type="project" value="UniProtKB-KW"/>
</dbReference>
<dbReference type="InterPro" id="IPR036008">
    <property type="entry name" value="Aconitase_4Fe-4S_dom"/>
</dbReference>
<accession>A0A061F5P8</accession>
<dbReference type="GO" id="GO:0006099">
    <property type="term" value="P:tricarboxylic acid cycle"/>
    <property type="evidence" value="ECO:0000318"/>
    <property type="project" value="GO_Central"/>
</dbReference>
<keyword evidence="3" id="KW-0479">Metal-binding</keyword>
<organism evidence="8 9">
    <name type="scientific">Theobroma cacao</name>
    <name type="common">Cacao</name>
    <name type="synonym">Cocoa</name>
    <dbReference type="NCBI Taxonomy" id="3641"/>
    <lineage>
        <taxon>Eukaryota</taxon>
        <taxon>Viridiplantae</taxon>
        <taxon>Streptophyta</taxon>
        <taxon>Embryophyta</taxon>
        <taxon>Tracheophyta</taxon>
        <taxon>Spermatophyta</taxon>
        <taxon>Magnoliopsida</taxon>
        <taxon>eudicotyledons</taxon>
        <taxon>Gunneridae</taxon>
        <taxon>Pentapetalae</taxon>
        <taxon>rosids</taxon>
        <taxon>malvids</taxon>
        <taxon>Malvales</taxon>
        <taxon>Malvaceae</taxon>
        <taxon>Byttnerioideae</taxon>
        <taxon>Theobroma</taxon>
    </lineage>
</organism>
<evidence type="ECO:0000256" key="5">
    <source>
        <dbReference type="ARBA" id="ARBA00023014"/>
    </source>
</evidence>
<name>A0A061F5P8_THECC</name>
<dbReference type="InterPro" id="IPR000573">
    <property type="entry name" value="AconitaseA/IPMdHydase_ssu_swvl"/>
</dbReference>
<dbReference type="HOGENOM" id="CLU_013476_3_1_1"/>
<dbReference type="OMA" id="KHRTHVP"/>
<evidence type="ECO:0000259" key="7">
    <source>
        <dbReference type="Pfam" id="PF00694"/>
    </source>
</evidence>
<comment type="cofactor">
    <cofactor evidence="1">
        <name>[4Fe-4S] cluster</name>
        <dbReference type="ChEBI" id="CHEBI:49883"/>
    </cofactor>
</comment>
<dbReference type="GO" id="GO:0003994">
    <property type="term" value="F:aconitate hydratase activity"/>
    <property type="evidence" value="ECO:0000318"/>
    <property type="project" value="GO_Central"/>
</dbReference>
<sequence length="468" mass="51550">MKRSRTHLNFIDMDLAPPVSSERLIAGMLVNKEGKPATLSWTYKKHRTHVPLVLRPWGQRRRRRSGNVEQISDDEDIPVDERRLRAITSCTNASNPSVMLGAGLVAKKACELVLEVKPWVKTSFAPDSGVVTKYLLQGGLQKDLNQQAYNIVGFGSTTCIGNSGGIDELAAPAISENDIVAAAVHSGNHTFESRVHPLTRDNYLASPPLVVAYALAGTDDIDFEKEPIGTGKDGKSVYFRDIWPSNEEIAELAHSSVMPDMFKSAYVAIRKGNPMWNQLAVSASALHTDSPAAKYLLQRGVDRRDFNSYGSRRGNDEVMARGAFANIRIVNKILKGEFGPKTIHIPTGDELNRYMAAGQGTTIIAAKGSTLLGVKAAIAKSFERIHRSNPVGMRIIPHCFKPGEDACFLGLTGHERYTIDLPSKIREIRPGQHVTITTDTGKSFTCTAQRWNWSTLTMEAFFHMSFVT</sequence>
<dbReference type="InterPro" id="IPR001030">
    <property type="entry name" value="Acoase/IPM_deHydtase_lsu_aba"/>
</dbReference>
<dbReference type="eggNOG" id="KOG0452">
    <property type="taxonomic scope" value="Eukaryota"/>
</dbReference>
<keyword evidence="4" id="KW-0408">Iron</keyword>
<protein>
    <submittedName>
        <fullName evidence="8">Aconitase 3, putative</fullName>
    </submittedName>
</protein>
<dbReference type="GO" id="GO:0030350">
    <property type="term" value="F:iron-responsive element binding"/>
    <property type="evidence" value="ECO:0000318"/>
    <property type="project" value="GO_Central"/>
</dbReference>
<dbReference type="InParanoid" id="A0A061F5P8"/>
<dbReference type="EMBL" id="CM001885">
    <property type="protein sequence ID" value="EOY12381.1"/>
    <property type="molecule type" value="Genomic_DNA"/>
</dbReference>
<dbReference type="Gene3D" id="3.30.499.10">
    <property type="entry name" value="Aconitase, domain 3"/>
    <property type="match status" value="1"/>
</dbReference>
<feature type="domain" description="Aconitase/3-isopropylmalate dehydratase large subunit alpha/beta/alpha" evidence="6">
    <location>
        <begin position="84"/>
        <end position="217"/>
    </location>
</feature>
<feature type="domain" description="Aconitase A/isopropylmalate dehydratase small subunit swivel" evidence="7">
    <location>
        <begin position="293"/>
        <end position="400"/>
    </location>
</feature>
<dbReference type="PANTHER" id="PTHR11670">
    <property type="entry name" value="ACONITASE/IRON-RESPONSIVE ELEMENT FAMILY MEMBER"/>
    <property type="match status" value="1"/>
</dbReference>
<dbReference type="InterPro" id="IPR015931">
    <property type="entry name" value="Acnase/IPM_dHydase_lsu_aba_1/3"/>
</dbReference>
<dbReference type="STRING" id="3641.A0A061F5P8"/>
<proteinExistence type="inferred from homology"/>
<dbReference type="GO" id="GO:0005739">
    <property type="term" value="C:mitochondrion"/>
    <property type="evidence" value="ECO:0000318"/>
    <property type="project" value="GO_Central"/>
</dbReference>
<dbReference type="Pfam" id="PF00330">
    <property type="entry name" value="Aconitase"/>
    <property type="match status" value="1"/>
</dbReference>
<comment type="similarity">
    <text evidence="2">Belongs to the aconitase/IPM isomerase family.</text>
</comment>
<dbReference type="SUPFAM" id="SSF53732">
    <property type="entry name" value="Aconitase iron-sulfur domain"/>
    <property type="match status" value="1"/>
</dbReference>
<dbReference type="AlphaFoldDB" id="A0A061F5P8"/>
<dbReference type="SUPFAM" id="SSF52016">
    <property type="entry name" value="LeuD/IlvD-like"/>
    <property type="match status" value="1"/>
</dbReference>
<evidence type="ECO:0000259" key="6">
    <source>
        <dbReference type="Pfam" id="PF00330"/>
    </source>
</evidence>
<dbReference type="Gene3D" id="3.20.19.10">
    <property type="entry name" value="Aconitase, domain 4"/>
    <property type="match status" value="1"/>
</dbReference>
<evidence type="ECO:0000256" key="1">
    <source>
        <dbReference type="ARBA" id="ARBA00001966"/>
    </source>
</evidence>
<dbReference type="Gramene" id="EOY12381">
    <property type="protein sequence ID" value="EOY12381"/>
    <property type="gene ID" value="TCM_030899"/>
</dbReference>
<evidence type="ECO:0000313" key="9">
    <source>
        <dbReference type="Proteomes" id="UP000026915"/>
    </source>
</evidence>
<keyword evidence="9" id="KW-1185">Reference proteome</keyword>
<evidence type="ECO:0000313" key="8">
    <source>
        <dbReference type="EMBL" id="EOY12381.1"/>
    </source>
</evidence>
<evidence type="ECO:0000256" key="2">
    <source>
        <dbReference type="ARBA" id="ARBA00007185"/>
    </source>
</evidence>
<keyword evidence="5" id="KW-0411">Iron-sulfur</keyword>
<dbReference type="InterPro" id="IPR006249">
    <property type="entry name" value="Aconitase/IRP2"/>
</dbReference>
<evidence type="ECO:0000256" key="4">
    <source>
        <dbReference type="ARBA" id="ARBA00023004"/>
    </source>
</evidence>
<evidence type="ECO:0000256" key="3">
    <source>
        <dbReference type="ARBA" id="ARBA00022723"/>
    </source>
</evidence>
<reference evidence="8 9" key="1">
    <citation type="journal article" date="2013" name="Genome Biol.">
        <title>The genome sequence of the most widely cultivated cacao type and its use to identify candidate genes regulating pod color.</title>
        <authorList>
            <person name="Motamayor J.C."/>
            <person name="Mockaitis K."/>
            <person name="Schmutz J."/>
            <person name="Haiminen N."/>
            <person name="Iii D.L."/>
            <person name="Cornejo O."/>
            <person name="Findley S.D."/>
            <person name="Zheng P."/>
            <person name="Utro F."/>
            <person name="Royaert S."/>
            <person name="Saski C."/>
            <person name="Jenkins J."/>
            <person name="Podicheti R."/>
            <person name="Zhao M."/>
            <person name="Scheffler B.E."/>
            <person name="Stack J.C."/>
            <person name="Feltus F.A."/>
            <person name="Mustiga G.M."/>
            <person name="Amores F."/>
            <person name="Phillips W."/>
            <person name="Marelli J.P."/>
            <person name="May G.D."/>
            <person name="Shapiro H."/>
            <person name="Ma J."/>
            <person name="Bustamante C.D."/>
            <person name="Schnell R.J."/>
            <person name="Main D."/>
            <person name="Gilbert D."/>
            <person name="Parida L."/>
            <person name="Kuhn D.N."/>
        </authorList>
    </citation>
    <scope>NUCLEOTIDE SEQUENCE [LARGE SCALE GENOMIC DNA]</scope>
    <source>
        <strain evidence="9">cv. Matina 1-6</strain>
    </source>
</reference>
<dbReference type="Pfam" id="PF00694">
    <property type="entry name" value="Aconitase_C"/>
    <property type="match status" value="1"/>
</dbReference>
<dbReference type="Proteomes" id="UP000026915">
    <property type="component" value="Chromosome 7"/>
</dbReference>
<dbReference type="InterPro" id="IPR015928">
    <property type="entry name" value="Aconitase/3IPM_dehydase_swvl"/>
</dbReference>
<dbReference type="GO" id="GO:0006101">
    <property type="term" value="P:citrate metabolic process"/>
    <property type="evidence" value="ECO:0000318"/>
    <property type="project" value="GO_Central"/>
</dbReference>
<dbReference type="GO" id="GO:0051539">
    <property type="term" value="F:4 iron, 4 sulfur cluster binding"/>
    <property type="evidence" value="ECO:0000318"/>
    <property type="project" value="GO_Central"/>
</dbReference>